<keyword evidence="8" id="KW-1185">Reference proteome</keyword>
<organism evidence="7 8">
    <name type="scientific">Corynebacterium resistens (strain DSM 45100 / JCM 12819 / GTC 2026 / SICGH 158)</name>
    <dbReference type="NCBI Taxonomy" id="662755"/>
    <lineage>
        <taxon>Bacteria</taxon>
        <taxon>Bacillati</taxon>
        <taxon>Actinomycetota</taxon>
        <taxon>Actinomycetes</taxon>
        <taxon>Mycobacteriales</taxon>
        <taxon>Corynebacteriaceae</taxon>
        <taxon>Corynebacterium</taxon>
    </lineage>
</organism>
<dbReference type="STRING" id="662755.CRES_1574"/>
<protein>
    <submittedName>
        <fullName evidence="7">Hypothetical phage protein</fullName>
    </submittedName>
</protein>
<dbReference type="GO" id="GO:0016020">
    <property type="term" value="C:membrane"/>
    <property type="evidence" value="ECO:0007669"/>
    <property type="project" value="UniProtKB-SubCell"/>
</dbReference>
<feature type="transmembrane region" description="Helical" evidence="6">
    <location>
        <begin position="87"/>
        <end position="108"/>
    </location>
</feature>
<keyword evidence="3 6" id="KW-1133">Transmembrane helix</keyword>
<accession>F8E055</accession>
<keyword evidence="2 6" id="KW-0812">Transmembrane</keyword>
<evidence type="ECO:0000256" key="3">
    <source>
        <dbReference type="ARBA" id="ARBA00022989"/>
    </source>
</evidence>
<dbReference type="Pfam" id="PF05105">
    <property type="entry name" value="Phage_holin_4_1"/>
    <property type="match status" value="1"/>
</dbReference>
<evidence type="ECO:0000256" key="4">
    <source>
        <dbReference type="ARBA" id="ARBA00023136"/>
    </source>
</evidence>
<dbReference type="AlphaFoldDB" id="F8E055"/>
<dbReference type="KEGG" id="crd:CRES_1574"/>
<evidence type="ECO:0000313" key="8">
    <source>
        <dbReference type="Proteomes" id="UP000000492"/>
    </source>
</evidence>
<dbReference type="InterPro" id="IPR006480">
    <property type="entry name" value="Phage_holin_4_1"/>
</dbReference>
<dbReference type="HOGENOM" id="CLU_125939_0_0_11"/>
<dbReference type="NCBIfam" id="TIGR01593">
    <property type="entry name" value="holin_tox_secr"/>
    <property type="match status" value="1"/>
</dbReference>
<evidence type="ECO:0000313" key="7">
    <source>
        <dbReference type="EMBL" id="AEI09926.1"/>
    </source>
</evidence>
<proteinExistence type="predicted"/>
<reference evidence="7 8" key="1">
    <citation type="journal article" date="2012" name="BMC Genomics">
        <title>Complete genome sequence, lifestyle, and multi-drug resistance of the human pathogen Corynebacterium resistens DSM 45100 isolated from blood samples of a leukemia patient.</title>
        <authorList>
            <person name="Schroder J."/>
            <person name="Maus I."/>
            <person name="Meyer K."/>
            <person name="Wordemann S."/>
            <person name="Blom J."/>
            <person name="Jaenicke S."/>
            <person name="Schneider J."/>
            <person name="Trost E."/>
            <person name="Tauch A."/>
        </authorList>
    </citation>
    <scope>NUCLEOTIDE SEQUENCE [LARGE SCALE GENOMIC DNA]</scope>
    <source>
        <strain evidence="8">DSM 45100 / JCM 12819 / CCUG 50093 / GTC 2026 / SICGH 158</strain>
    </source>
</reference>
<name>F8E055_CORRG</name>
<evidence type="ECO:0000256" key="5">
    <source>
        <dbReference type="SAM" id="MobiDB-lite"/>
    </source>
</evidence>
<dbReference type="Proteomes" id="UP000000492">
    <property type="component" value="Chromosome"/>
</dbReference>
<gene>
    <name evidence="7" type="ordered locus">CRES_1574</name>
</gene>
<feature type="transmembrane region" description="Helical" evidence="6">
    <location>
        <begin position="47"/>
        <end position="67"/>
    </location>
</feature>
<evidence type="ECO:0000256" key="2">
    <source>
        <dbReference type="ARBA" id="ARBA00022692"/>
    </source>
</evidence>
<dbReference type="eggNOG" id="COG4824">
    <property type="taxonomic scope" value="Bacteria"/>
</dbReference>
<evidence type="ECO:0000256" key="1">
    <source>
        <dbReference type="ARBA" id="ARBA00004141"/>
    </source>
</evidence>
<feature type="region of interest" description="Disordered" evidence="5">
    <location>
        <begin position="151"/>
        <end position="171"/>
    </location>
</feature>
<evidence type="ECO:0000256" key="6">
    <source>
        <dbReference type="SAM" id="Phobius"/>
    </source>
</evidence>
<sequence length="171" mass="18264">MRAFVVCPQTGRNPLSMSLKAIWATIQTGLAGVGAVIGAFLGGLDGLVYALIAFVVFDYITGVLAAIAERRVSSAIGFRGISRKILIFTLIGLAHLLDVHVIGTPGALRTATVVFYLSNEGISLIENATRLGLPVPDHIRRALDLVTRDVTGKPDLEHHPNQTTPAEKENL</sequence>
<comment type="subcellular location">
    <subcellularLocation>
        <location evidence="1">Membrane</location>
        <topology evidence="1">Multi-pass membrane protein</topology>
    </subcellularLocation>
</comment>
<keyword evidence="4 6" id="KW-0472">Membrane</keyword>
<feature type="transmembrane region" description="Helical" evidence="6">
    <location>
        <begin position="21"/>
        <end position="41"/>
    </location>
</feature>
<dbReference type="EMBL" id="CP002857">
    <property type="protein sequence ID" value="AEI09926.1"/>
    <property type="molecule type" value="Genomic_DNA"/>
</dbReference>